<comment type="caution">
    <text evidence="1">The sequence shown here is derived from an EMBL/GenBank/DDBJ whole genome shotgun (WGS) entry which is preliminary data.</text>
</comment>
<sequence length="1146" mass="118476">MDDVWGNAWGDAPSSPAPGSIPWAAKKSENLEEEADLAMPSWSTGAGIRWDEPSEASSSIWSQSASSPPWSPINSYSDISLVSRPTLTSAQDLDEPSLSPEPPATEEDEEPLDTSTPSIRAVALPPGDKSGFADPEPLLEPAAMDSEPATERVPSPSPLPRPPSPDGDGFGMFESGVVDGSTVPWTSTSPVFPDPTDGADAWGSAWGSEKREADGGAEDEDEWAVARKRKEALDRKLSPELLASILQQVEEFCDAALPPPDGAAEEQDWQKSWLRGLDVVENLDELTARYVPDLTLPQLTPFTQSFTGKATVNALKLSRNTPIAQSGPFAFFLAARGSTAWEASVKSRVDVVKDEVPAGWRIMEKKEEEKVEEKAKKTGGLLASLWGRRTSSVPKEAQKVASATKGAGSSVQTNGTSSSRMSTDSVESPSSASKVTSPVSAGPSKTSSSPGPLSQLSQRSQSPSQAQTPGTYGDAGLPSDSHDQSPTPPPDQQTTAVSRFFSRFSRSRTTSAGSARSSLALSGDDLSFLSELVPSADEPGDETLDAAIDPQIRGLESMLASQPIGGKQPPLLPPPPKNMSPQATAAIPAPPKQKGHLTEFDVLDPGPVPLPSASSISRALSPPIAPSSSLPAKSAGRVAMSQVTMSGHPSPSSTPVSFVFPPPPPPSSTPPLIPTPAPAPSQAASLFTPLNPVASASRPTVSSPLAALDDDDFADFLSSPHDENPAMATSALSALSALAPSKPSANDSFGDFDDLLSAPPAPALISPAISTSPTPVPLPPSSPPAIPSPPILARGPSLIASPSLPTSTKPLAQRRRESRAAANPLAASENREKTLNLLDAAASRTGRWPAPLSPIPDPIAPPPGTGPSFVALPRANEFMIRPPPNDAFTVDPPANGPPLAPSPLFDDAIPQTSSLTASHNRTMSLLSNAAARPGRWPAPPSPLAPLISPPPPPPPSFTANTNDAELFDFGTTPPPTPPKPTFPIVLKAGAPSAPASASSVSSLLSPTRLMTISPPPAAPGRPAVLSPSSAASRPSTLASPPLAPGRNATLSLTPLSATAAAPPLLPPLTGARSPPTKSPLPPPVLSALAATQHDRPSSPESTPLALLMQRQPASQPPQPQLHAMSQQPVKGAGGLTAQDLSFFEGL</sequence>
<dbReference type="Proteomes" id="UP000814128">
    <property type="component" value="Unassembled WGS sequence"/>
</dbReference>
<protein>
    <submittedName>
        <fullName evidence="1">Uncharacterized protein</fullName>
    </submittedName>
</protein>
<evidence type="ECO:0000313" key="1">
    <source>
        <dbReference type="EMBL" id="KAI0027478.1"/>
    </source>
</evidence>
<evidence type="ECO:0000313" key="2">
    <source>
        <dbReference type="Proteomes" id="UP000814128"/>
    </source>
</evidence>
<organism evidence="1 2">
    <name type="scientific">Vararia minispora EC-137</name>
    <dbReference type="NCBI Taxonomy" id="1314806"/>
    <lineage>
        <taxon>Eukaryota</taxon>
        <taxon>Fungi</taxon>
        <taxon>Dikarya</taxon>
        <taxon>Basidiomycota</taxon>
        <taxon>Agaricomycotina</taxon>
        <taxon>Agaricomycetes</taxon>
        <taxon>Russulales</taxon>
        <taxon>Lachnocladiaceae</taxon>
        <taxon>Vararia</taxon>
    </lineage>
</organism>
<dbReference type="EMBL" id="MU273897">
    <property type="protein sequence ID" value="KAI0027478.1"/>
    <property type="molecule type" value="Genomic_DNA"/>
</dbReference>
<name>A0ACB8Q6P7_9AGAM</name>
<gene>
    <name evidence="1" type="ORF">K488DRAFT_90824</name>
</gene>
<accession>A0ACB8Q6P7</accession>
<proteinExistence type="predicted"/>
<keyword evidence="2" id="KW-1185">Reference proteome</keyword>
<reference evidence="1" key="1">
    <citation type="submission" date="2021-02" db="EMBL/GenBank/DDBJ databases">
        <authorList>
            <consortium name="DOE Joint Genome Institute"/>
            <person name="Ahrendt S."/>
            <person name="Looney B.P."/>
            <person name="Miyauchi S."/>
            <person name="Morin E."/>
            <person name="Drula E."/>
            <person name="Courty P.E."/>
            <person name="Chicoki N."/>
            <person name="Fauchery L."/>
            <person name="Kohler A."/>
            <person name="Kuo A."/>
            <person name="Labutti K."/>
            <person name="Pangilinan J."/>
            <person name="Lipzen A."/>
            <person name="Riley R."/>
            <person name="Andreopoulos W."/>
            <person name="He G."/>
            <person name="Johnson J."/>
            <person name="Barry K.W."/>
            <person name="Grigoriev I.V."/>
            <person name="Nagy L."/>
            <person name="Hibbett D."/>
            <person name="Henrissat B."/>
            <person name="Matheny P.B."/>
            <person name="Labbe J."/>
            <person name="Martin F."/>
        </authorList>
    </citation>
    <scope>NUCLEOTIDE SEQUENCE</scope>
    <source>
        <strain evidence="1">EC-137</strain>
    </source>
</reference>
<reference evidence="1" key="2">
    <citation type="journal article" date="2022" name="New Phytol.">
        <title>Evolutionary transition to the ectomycorrhizal habit in the genomes of a hyperdiverse lineage of mushroom-forming fungi.</title>
        <authorList>
            <person name="Looney B."/>
            <person name="Miyauchi S."/>
            <person name="Morin E."/>
            <person name="Drula E."/>
            <person name="Courty P.E."/>
            <person name="Kohler A."/>
            <person name="Kuo A."/>
            <person name="LaButti K."/>
            <person name="Pangilinan J."/>
            <person name="Lipzen A."/>
            <person name="Riley R."/>
            <person name="Andreopoulos W."/>
            <person name="He G."/>
            <person name="Johnson J."/>
            <person name="Nolan M."/>
            <person name="Tritt A."/>
            <person name="Barry K.W."/>
            <person name="Grigoriev I.V."/>
            <person name="Nagy L.G."/>
            <person name="Hibbett D."/>
            <person name="Henrissat B."/>
            <person name="Matheny P.B."/>
            <person name="Labbe J."/>
            <person name="Martin F.M."/>
        </authorList>
    </citation>
    <scope>NUCLEOTIDE SEQUENCE</scope>
    <source>
        <strain evidence="1">EC-137</strain>
    </source>
</reference>